<reference evidence="1 2" key="1">
    <citation type="submission" date="2019-09" db="EMBL/GenBank/DDBJ databases">
        <title>Actinomadura physcomitrii sp. nov., a novel actinomycete isolated from moss [Physcomitrium sphaericum (Ludw) Fuernr].</title>
        <authorList>
            <person name="Zhuang X."/>
            <person name="Liu C."/>
        </authorList>
    </citation>
    <scope>NUCLEOTIDE SEQUENCE [LARGE SCALE GENOMIC DNA]</scope>
    <source>
        <strain evidence="1 2">HMC1</strain>
    </source>
</reference>
<dbReference type="GO" id="GO:0046872">
    <property type="term" value="F:metal ion binding"/>
    <property type="evidence" value="ECO:0007669"/>
    <property type="project" value="InterPro"/>
</dbReference>
<dbReference type="EMBL" id="WBMT01000006">
    <property type="protein sequence ID" value="KAB2349078.1"/>
    <property type="molecule type" value="Genomic_DNA"/>
</dbReference>
<dbReference type="RefSeq" id="WP_151560852.1">
    <property type="nucleotide sequence ID" value="NZ_WBMT01000006.1"/>
</dbReference>
<name>A0A6H9YR99_9ACTN</name>
<evidence type="ECO:0000313" key="2">
    <source>
        <dbReference type="Proteomes" id="UP000468735"/>
    </source>
</evidence>
<accession>A0A6H9YR99</accession>
<keyword evidence="2" id="KW-1185">Reference proteome</keyword>
<dbReference type="AlphaFoldDB" id="A0A6H9YR99"/>
<dbReference type="SUPFAM" id="SSF140959">
    <property type="entry name" value="Indolic compounds 2,3-dioxygenase-like"/>
    <property type="match status" value="1"/>
</dbReference>
<dbReference type="OrthoDB" id="3316240at2"/>
<organism evidence="1 2">
    <name type="scientific">Actinomadura rudentiformis</name>
    <dbReference type="NCBI Taxonomy" id="359158"/>
    <lineage>
        <taxon>Bacteria</taxon>
        <taxon>Bacillati</taxon>
        <taxon>Actinomycetota</taxon>
        <taxon>Actinomycetes</taxon>
        <taxon>Streptosporangiales</taxon>
        <taxon>Thermomonosporaceae</taxon>
        <taxon>Actinomadura</taxon>
    </lineage>
</organism>
<dbReference type="InterPro" id="IPR037217">
    <property type="entry name" value="Trp/Indoleamine_2_3_dOase-like"/>
</dbReference>
<dbReference type="Proteomes" id="UP000468735">
    <property type="component" value="Unassembled WGS sequence"/>
</dbReference>
<evidence type="ECO:0000313" key="1">
    <source>
        <dbReference type="EMBL" id="KAB2349078.1"/>
    </source>
</evidence>
<comment type="caution">
    <text evidence="1">The sequence shown here is derived from an EMBL/GenBank/DDBJ whole genome shotgun (WGS) entry which is preliminary data.</text>
</comment>
<sequence>MLLEPLNHWVLTELPRLNRSILAGAKPPGTLVAEFSRSVLADLPPPEELDPADARRLTVLLGLSGSCVARHFQEEDLSRKARPRESFAALRAGSCGIPFPDYFARLTRTTRTGHPARDCYASLVRWNVPTIEVRIGGGPVVSVLPGCFADLRVRTYTGDPSEVSFFELLKKSEALELAANQALAPIADGDVHILSAEAERRTRLATALLLDVAHLNHDFAKRPPDRGGLRPGHFMDVFRQFAVHWERGDVPPSGAQDPEFHRRDFLLGIAFPDYDTHIRRNFPAMLDEERRTLTALMGRPSLTAALLEALGLDDATLEAMTFEQTRAALRRHPMLGAWYCLLNANAKVGAVHLMLAEKYLFKPQHIRDTTGVGDRPLVSNRTGTTGMDEPMLVRLARARQRHALRRFGPPTVRRPDRSLLNAPDLEDTRPGFTADVTLVGSRS</sequence>
<protein>
    <recommendedName>
        <fullName evidence="3">DUF1864 family protein</fullName>
    </recommendedName>
</protein>
<gene>
    <name evidence="1" type="ORF">F8566_15245</name>
</gene>
<dbReference type="GO" id="GO:0019441">
    <property type="term" value="P:L-tryptophan catabolic process to kynurenine"/>
    <property type="evidence" value="ECO:0007669"/>
    <property type="project" value="InterPro"/>
</dbReference>
<evidence type="ECO:0008006" key="3">
    <source>
        <dbReference type="Google" id="ProtNLM"/>
    </source>
</evidence>
<proteinExistence type="predicted"/>
<dbReference type="GO" id="GO:0020037">
    <property type="term" value="F:heme binding"/>
    <property type="evidence" value="ECO:0007669"/>
    <property type="project" value="InterPro"/>
</dbReference>
<dbReference type="Gene3D" id="1.20.58.480">
    <property type="match status" value="1"/>
</dbReference>